<reference evidence="3 4" key="1">
    <citation type="submission" date="2013-03" db="EMBL/GenBank/DDBJ databases">
        <title>The Genome Sequence of Capronia epimyces CBS 606.96.</title>
        <authorList>
            <consortium name="The Broad Institute Genomics Platform"/>
            <person name="Cuomo C."/>
            <person name="de Hoog S."/>
            <person name="Gorbushina A."/>
            <person name="Walker B."/>
            <person name="Young S.K."/>
            <person name="Zeng Q."/>
            <person name="Gargeya S."/>
            <person name="Fitzgerald M."/>
            <person name="Haas B."/>
            <person name="Abouelleil A."/>
            <person name="Allen A.W."/>
            <person name="Alvarado L."/>
            <person name="Arachchi H.M."/>
            <person name="Berlin A.M."/>
            <person name="Chapman S.B."/>
            <person name="Gainer-Dewar J."/>
            <person name="Goldberg J."/>
            <person name="Griggs A."/>
            <person name="Gujja S."/>
            <person name="Hansen M."/>
            <person name="Howarth C."/>
            <person name="Imamovic A."/>
            <person name="Ireland A."/>
            <person name="Larimer J."/>
            <person name="McCowan C."/>
            <person name="Murphy C."/>
            <person name="Pearson M."/>
            <person name="Poon T.W."/>
            <person name="Priest M."/>
            <person name="Roberts A."/>
            <person name="Saif S."/>
            <person name="Shea T."/>
            <person name="Sisk P."/>
            <person name="Sykes S."/>
            <person name="Wortman J."/>
            <person name="Nusbaum C."/>
            <person name="Birren B."/>
        </authorList>
    </citation>
    <scope>NUCLEOTIDE SEQUENCE [LARGE SCALE GENOMIC DNA]</scope>
    <source>
        <strain evidence="3 4">CBS 606.96</strain>
    </source>
</reference>
<dbReference type="PANTHER" id="PTHR42089">
    <property type="entry name" value="YALI0F09427P"/>
    <property type="match status" value="1"/>
</dbReference>
<protein>
    <submittedName>
        <fullName evidence="3">Uncharacterized protein</fullName>
    </submittedName>
</protein>
<feature type="compositionally biased region" description="Basic and acidic residues" evidence="2">
    <location>
        <begin position="90"/>
        <end position="112"/>
    </location>
</feature>
<dbReference type="Proteomes" id="UP000019478">
    <property type="component" value="Unassembled WGS sequence"/>
</dbReference>
<evidence type="ECO:0000256" key="2">
    <source>
        <dbReference type="SAM" id="MobiDB-lite"/>
    </source>
</evidence>
<evidence type="ECO:0000313" key="4">
    <source>
        <dbReference type="Proteomes" id="UP000019478"/>
    </source>
</evidence>
<keyword evidence="1" id="KW-0175">Coiled coil</keyword>
<gene>
    <name evidence="3" type="ORF">A1O3_00497</name>
</gene>
<dbReference type="AlphaFoldDB" id="W9YGE1"/>
<feature type="region of interest" description="Disordered" evidence="2">
    <location>
        <begin position="90"/>
        <end position="136"/>
    </location>
</feature>
<dbReference type="STRING" id="1182542.W9YGE1"/>
<accession>W9YGE1</accession>
<name>W9YGE1_9EURO</name>
<dbReference type="PANTHER" id="PTHR42089:SF1">
    <property type="entry name" value="YALI0F09427P"/>
    <property type="match status" value="1"/>
</dbReference>
<comment type="caution">
    <text evidence="3">The sequence shown here is derived from an EMBL/GenBank/DDBJ whole genome shotgun (WGS) entry which is preliminary data.</text>
</comment>
<proteinExistence type="predicted"/>
<dbReference type="RefSeq" id="XP_007728837.1">
    <property type="nucleotide sequence ID" value="XM_007730647.1"/>
</dbReference>
<evidence type="ECO:0000256" key="1">
    <source>
        <dbReference type="SAM" id="Coils"/>
    </source>
</evidence>
<organism evidence="3 4">
    <name type="scientific">Capronia epimyces CBS 606.96</name>
    <dbReference type="NCBI Taxonomy" id="1182542"/>
    <lineage>
        <taxon>Eukaryota</taxon>
        <taxon>Fungi</taxon>
        <taxon>Dikarya</taxon>
        <taxon>Ascomycota</taxon>
        <taxon>Pezizomycotina</taxon>
        <taxon>Eurotiomycetes</taxon>
        <taxon>Chaetothyriomycetidae</taxon>
        <taxon>Chaetothyriales</taxon>
        <taxon>Herpotrichiellaceae</taxon>
        <taxon>Capronia</taxon>
    </lineage>
</organism>
<dbReference type="HOGENOM" id="CLU_095059_0_0_1"/>
<dbReference type="OrthoDB" id="5344687at2759"/>
<dbReference type="GeneID" id="19164637"/>
<feature type="coiled-coil region" evidence="1">
    <location>
        <begin position="39"/>
        <end position="70"/>
    </location>
</feature>
<dbReference type="eggNOG" id="ENOG502S4JN">
    <property type="taxonomic scope" value="Eukaryota"/>
</dbReference>
<dbReference type="EMBL" id="AMGY01000001">
    <property type="protein sequence ID" value="EXJ91947.1"/>
    <property type="molecule type" value="Genomic_DNA"/>
</dbReference>
<evidence type="ECO:0000313" key="3">
    <source>
        <dbReference type="EMBL" id="EXJ91947.1"/>
    </source>
</evidence>
<keyword evidence="4" id="KW-1185">Reference proteome</keyword>
<sequence length="136" mass="15203">MFDTTSTPPKYPSKYSLEPKYVLSSSGHSAHPDDIINSCKTLQEHLKKTAEAAEKAIREWEEEIEARDLAEKRKVAPGWLDRKEKILEPTKVTDKTGGPDHHLLDGQPEHEISAPAMSPSREGEELDRAFGNLGVK</sequence>